<dbReference type="AlphaFoldDB" id="A0A1I8A0U1"/>
<dbReference type="WBParaSite" id="L893_g31731.t2">
    <property type="protein sequence ID" value="L893_g31731.t2"/>
    <property type="gene ID" value="L893_g31731"/>
</dbReference>
<keyword evidence="6" id="KW-1185">Reference proteome</keyword>
<evidence type="ECO:0000256" key="3">
    <source>
        <dbReference type="SAM" id="Phobius"/>
    </source>
</evidence>
<keyword evidence="3" id="KW-0812">Transmembrane</keyword>
<keyword evidence="1" id="KW-0245">EGF-like domain</keyword>
<dbReference type="Gene3D" id="2.10.25.10">
    <property type="entry name" value="Laminin"/>
    <property type="match status" value="1"/>
</dbReference>
<evidence type="ECO:0000256" key="2">
    <source>
        <dbReference type="SAM" id="MobiDB-lite"/>
    </source>
</evidence>
<feature type="signal peptide" evidence="4">
    <location>
        <begin position="1"/>
        <end position="16"/>
    </location>
</feature>
<evidence type="ECO:0000313" key="7">
    <source>
        <dbReference type="WBParaSite" id="L893_g31731.t2"/>
    </source>
</evidence>
<feature type="disulfide bond" evidence="1">
    <location>
        <begin position="137"/>
        <end position="147"/>
    </location>
</feature>
<protein>
    <submittedName>
        <fullName evidence="7">EGF-like domain-containing protein</fullName>
    </submittedName>
</protein>
<proteinExistence type="predicted"/>
<keyword evidence="3" id="KW-1133">Transmembrane helix</keyword>
<keyword evidence="1" id="KW-1015">Disulfide bond</keyword>
<feature type="chain" id="PRO_5009314140" evidence="4">
    <location>
        <begin position="17"/>
        <end position="307"/>
    </location>
</feature>
<evidence type="ECO:0000256" key="1">
    <source>
        <dbReference type="PROSITE-ProRule" id="PRU00076"/>
    </source>
</evidence>
<accession>A0A1I8A0U1</accession>
<feature type="transmembrane region" description="Helical" evidence="3">
    <location>
        <begin position="185"/>
        <end position="206"/>
    </location>
</feature>
<reference evidence="7" key="1">
    <citation type="submission" date="2016-11" db="UniProtKB">
        <authorList>
            <consortium name="WormBaseParasite"/>
        </authorList>
    </citation>
    <scope>IDENTIFICATION</scope>
</reference>
<keyword evidence="3" id="KW-0472">Membrane</keyword>
<dbReference type="PROSITE" id="PS50026">
    <property type="entry name" value="EGF_3"/>
    <property type="match status" value="1"/>
</dbReference>
<feature type="domain" description="EGF-like" evidence="5">
    <location>
        <begin position="133"/>
        <end position="169"/>
    </location>
</feature>
<comment type="caution">
    <text evidence="1">Lacks conserved residue(s) required for the propagation of feature annotation.</text>
</comment>
<evidence type="ECO:0000313" key="6">
    <source>
        <dbReference type="Proteomes" id="UP000095287"/>
    </source>
</evidence>
<keyword evidence="4" id="KW-0732">Signal</keyword>
<dbReference type="Proteomes" id="UP000095287">
    <property type="component" value="Unplaced"/>
</dbReference>
<dbReference type="SUPFAM" id="SSF57196">
    <property type="entry name" value="EGF/Laminin"/>
    <property type="match status" value="1"/>
</dbReference>
<sequence length="307" mass="34844">MNVPICFVLLIACATSAPLTEVPEEDAVAKYELRLKQDVKFGNLKVYVHINETVELRCMVDAEHFDLSTLMLTGPKQKMLKNVLKSPDGTMLSLKIDHFKKATNRGEYECSARTKNERFRSRLFVVEYMEHVVTETCKLQCRNGGTCLKDPSGTESCQCRPDWIGQQCDQQHIIDHVVQGLPNKWFGLIVVLTAAVLLLAALICCMKHPTSSRSNKTISSHKSKLERQNTEMEENKHIIQRCHTLMRQKNVSIPEDLDRRLSKLVDIEVEPVEDICKLNLNGRHKPLNNGLFAKQTDESVPLNTFAA</sequence>
<name>A0A1I8A0U1_9BILA</name>
<dbReference type="InterPro" id="IPR000742">
    <property type="entry name" value="EGF"/>
</dbReference>
<evidence type="ECO:0000256" key="4">
    <source>
        <dbReference type="SAM" id="SignalP"/>
    </source>
</evidence>
<evidence type="ECO:0000259" key="5">
    <source>
        <dbReference type="PROSITE" id="PS50026"/>
    </source>
</evidence>
<dbReference type="PROSITE" id="PS00022">
    <property type="entry name" value="EGF_1"/>
    <property type="match status" value="1"/>
</dbReference>
<feature type="region of interest" description="Disordered" evidence="2">
    <location>
        <begin position="210"/>
        <end position="230"/>
    </location>
</feature>
<feature type="disulfide bond" evidence="1">
    <location>
        <begin position="159"/>
        <end position="168"/>
    </location>
</feature>
<organism evidence="6 7">
    <name type="scientific">Steinernema glaseri</name>
    <dbReference type="NCBI Taxonomy" id="37863"/>
    <lineage>
        <taxon>Eukaryota</taxon>
        <taxon>Metazoa</taxon>
        <taxon>Ecdysozoa</taxon>
        <taxon>Nematoda</taxon>
        <taxon>Chromadorea</taxon>
        <taxon>Rhabditida</taxon>
        <taxon>Tylenchina</taxon>
        <taxon>Panagrolaimomorpha</taxon>
        <taxon>Strongyloidoidea</taxon>
        <taxon>Steinernematidae</taxon>
        <taxon>Steinernema</taxon>
    </lineage>
</organism>